<dbReference type="Proteomes" id="UP001232493">
    <property type="component" value="Chromosome"/>
</dbReference>
<dbReference type="InterPro" id="IPR038763">
    <property type="entry name" value="DHH_sf"/>
</dbReference>
<dbReference type="InterPro" id="IPR051319">
    <property type="entry name" value="Oligoribo/pAp-PDE_c-di-AMP_PDE"/>
</dbReference>
<dbReference type="Pfam" id="PF01368">
    <property type="entry name" value="DHH"/>
    <property type="match status" value="1"/>
</dbReference>
<evidence type="ECO:0000259" key="2">
    <source>
        <dbReference type="Pfam" id="PF02272"/>
    </source>
</evidence>
<name>A0ABY8PR16_9BACT</name>
<organism evidence="3 4">
    <name type="scientific">Marinitoga aeolica</name>
    <dbReference type="NCBI Taxonomy" id="2809031"/>
    <lineage>
        <taxon>Bacteria</taxon>
        <taxon>Thermotogati</taxon>
        <taxon>Thermotogota</taxon>
        <taxon>Thermotogae</taxon>
        <taxon>Petrotogales</taxon>
        <taxon>Petrotogaceae</taxon>
        <taxon>Marinitoga</taxon>
    </lineage>
</organism>
<evidence type="ECO:0000313" key="4">
    <source>
        <dbReference type="Proteomes" id="UP001232493"/>
    </source>
</evidence>
<reference evidence="3 4" key="1">
    <citation type="submission" date="2021-02" db="EMBL/GenBank/DDBJ databases">
        <title>Characterization of Marinitoga sp. nov. str. BP5-C20A.</title>
        <authorList>
            <person name="Erauso G."/>
            <person name="Postec A."/>
        </authorList>
    </citation>
    <scope>NUCLEOTIDE SEQUENCE [LARGE SCALE GENOMIC DNA]</scope>
    <source>
        <strain evidence="3 4">BP5-C20A</strain>
    </source>
</reference>
<dbReference type="PANTHER" id="PTHR47618">
    <property type="entry name" value="BIFUNCTIONAL OLIGORIBONUCLEASE AND PAP PHOSPHATASE NRNA"/>
    <property type="match status" value="1"/>
</dbReference>
<feature type="domain" description="DHHA1" evidence="2">
    <location>
        <begin position="224"/>
        <end position="315"/>
    </location>
</feature>
<accession>A0ABY8PR16</accession>
<dbReference type="EMBL" id="CP069362">
    <property type="protein sequence ID" value="WGS65068.1"/>
    <property type="molecule type" value="Genomic_DNA"/>
</dbReference>
<keyword evidence="4" id="KW-1185">Reference proteome</keyword>
<proteinExistence type="predicted"/>
<dbReference type="InterPro" id="IPR001667">
    <property type="entry name" value="DDH_dom"/>
</dbReference>
<feature type="domain" description="DDH" evidence="1">
    <location>
        <begin position="17"/>
        <end position="158"/>
    </location>
</feature>
<gene>
    <name evidence="3" type="ORF">JRV97_00500</name>
</gene>
<dbReference type="InterPro" id="IPR003156">
    <property type="entry name" value="DHHA1_dom"/>
</dbReference>
<dbReference type="Gene3D" id="3.90.1640.10">
    <property type="entry name" value="inorganic pyrophosphatase (n-terminal core)"/>
    <property type="match status" value="1"/>
</dbReference>
<dbReference type="Gene3D" id="3.10.310.30">
    <property type="match status" value="1"/>
</dbReference>
<sequence>MIRTIEAIIGEINKVKNIIVVGHIMPDGDDISSVLSLTMGLEKFGKNVRAVIDDKIPGYLEEFPFVKEKIKSYDCISKFPAELIISVDASSPDRIGRVYDHFKYARSVVIDHHATNTYFGNVNWVDRFGATAQMVLRLNRMLEIEYDSDLATANLLGIATDTGFFRYSNTDATVFEDVAWLVSKGGKIGLISNMILENKPLEHLKLYKDFLDEMKLENNNSIAYSHITLDMLKKYNILPKDSPSFVGELRAIKGVEVAITFSEAEPNVYHVSMRSKDWFDVSKVAVHFGGGGHPRAAGFSKETDNLEKLEKDVVRTIMSLMESYK</sequence>
<protein>
    <submittedName>
        <fullName evidence="3">Bifunctional oligoribonuclease/PAP phosphatase NrnA</fullName>
    </submittedName>
</protein>
<dbReference type="SUPFAM" id="SSF64182">
    <property type="entry name" value="DHH phosphoesterases"/>
    <property type="match status" value="1"/>
</dbReference>
<dbReference type="PANTHER" id="PTHR47618:SF1">
    <property type="entry name" value="BIFUNCTIONAL OLIGORIBONUCLEASE AND PAP PHOSPHATASE NRNA"/>
    <property type="match status" value="1"/>
</dbReference>
<dbReference type="Pfam" id="PF02272">
    <property type="entry name" value="DHHA1"/>
    <property type="match status" value="1"/>
</dbReference>
<evidence type="ECO:0000259" key="1">
    <source>
        <dbReference type="Pfam" id="PF01368"/>
    </source>
</evidence>
<evidence type="ECO:0000313" key="3">
    <source>
        <dbReference type="EMBL" id="WGS65068.1"/>
    </source>
</evidence>
<dbReference type="RefSeq" id="WP_280999193.1">
    <property type="nucleotide sequence ID" value="NZ_CP069362.1"/>
</dbReference>